<organism evidence="3">
    <name type="scientific">Oryza brachyantha</name>
    <name type="common">malo sina</name>
    <dbReference type="NCBI Taxonomy" id="4533"/>
    <lineage>
        <taxon>Eukaryota</taxon>
        <taxon>Viridiplantae</taxon>
        <taxon>Streptophyta</taxon>
        <taxon>Embryophyta</taxon>
        <taxon>Tracheophyta</taxon>
        <taxon>Spermatophyta</taxon>
        <taxon>Magnoliopsida</taxon>
        <taxon>Liliopsida</taxon>
        <taxon>Poales</taxon>
        <taxon>Poaceae</taxon>
        <taxon>BOP clade</taxon>
        <taxon>Oryzoideae</taxon>
        <taxon>Oryzeae</taxon>
        <taxon>Oryzinae</taxon>
        <taxon>Oryza</taxon>
    </lineage>
</organism>
<dbReference type="SFLD" id="SFLDG01019">
    <property type="entry name" value="Terpene_Cyclase_Like_1_C_Termi"/>
    <property type="match status" value="1"/>
</dbReference>
<keyword evidence="4" id="KW-1185">Reference proteome</keyword>
<reference evidence="3" key="2">
    <citation type="submission" date="2013-04" db="UniProtKB">
        <authorList>
            <consortium name="EnsemblPlants"/>
        </authorList>
    </citation>
    <scope>IDENTIFICATION</scope>
</reference>
<dbReference type="InterPro" id="IPR005630">
    <property type="entry name" value="Terpene_synthase_metal-bd"/>
</dbReference>
<evidence type="ECO:0000259" key="2">
    <source>
        <dbReference type="Pfam" id="PF03936"/>
    </source>
</evidence>
<dbReference type="InterPro" id="IPR036965">
    <property type="entry name" value="Terpene_synth_N_sf"/>
</dbReference>
<dbReference type="Gene3D" id="1.50.10.130">
    <property type="entry name" value="Terpene synthase, N-terminal domain"/>
    <property type="match status" value="1"/>
</dbReference>
<dbReference type="GO" id="GO:0000287">
    <property type="term" value="F:magnesium ion binding"/>
    <property type="evidence" value="ECO:0007669"/>
    <property type="project" value="InterPro"/>
</dbReference>
<sequence>MASDLKSPLSQQVKRALKIPLPWTLKRIEALNYIAEYNQEQAYNPSILELARLDFNLLQLHLRELKDFSRWGNTLYSIVGLTYSRDRIVECYFWSYTVYYEQKYAEARIILAKIFVLTSLLDDTYDMHATLEEGQKLDEAWDENAISLLPEYLKNYYAKLISTFKDIEAELKSDEKYYVTNYALKAYQRLCKHYLQEAVWFHHNYIPSFQDHLDVSIISSGAPMLSVSLVGTGDLVTKEALEWATGCTDAVKACGEITRFLDDLAAFKNGKSKMDISSCVECHMVEHSVTGEVATAAIGNLVEDAWKTINQSRFEHPSLVPAVNRVANLAMSMVFLFQDSNDAYTFSELNKKTIQQQFLEPIPI</sequence>
<feature type="domain" description="Terpene synthase metal-binding" evidence="2">
    <location>
        <begin position="79"/>
        <end position="308"/>
    </location>
</feature>
<dbReference type="eggNOG" id="ENOG502QUCN">
    <property type="taxonomic scope" value="Eukaryota"/>
</dbReference>
<dbReference type="EnsemblPlants" id="OB03G26850.1">
    <property type="protein sequence ID" value="OB03G26850.1"/>
    <property type="gene ID" value="OB03G26850"/>
</dbReference>
<dbReference type="GO" id="GO:0010333">
    <property type="term" value="F:terpene synthase activity"/>
    <property type="evidence" value="ECO:0007669"/>
    <property type="project" value="InterPro"/>
</dbReference>
<name>J3LNQ9_ORYBR</name>
<dbReference type="Pfam" id="PF03936">
    <property type="entry name" value="Terpene_synth_C"/>
    <property type="match status" value="1"/>
</dbReference>
<dbReference type="Proteomes" id="UP000006038">
    <property type="component" value="Chromosome 3"/>
</dbReference>
<dbReference type="Gene3D" id="1.10.600.10">
    <property type="entry name" value="Farnesyl Diphosphate Synthase"/>
    <property type="match status" value="1"/>
</dbReference>
<dbReference type="SFLD" id="SFLDS00005">
    <property type="entry name" value="Isoprenoid_Synthase_Type_I"/>
    <property type="match status" value="1"/>
</dbReference>
<keyword evidence="1" id="KW-0479">Metal-binding</keyword>
<dbReference type="GO" id="GO:0016114">
    <property type="term" value="P:terpenoid biosynthetic process"/>
    <property type="evidence" value="ECO:0007669"/>
    <property type="project" value="InterPro"/>
</dbReference>
<dbReference type="InterPro" id="IPR008949">
    <property type="entry name" value="Isoprenoid_synthase_dom_sf"/>
</dbReference>
<evidence type="ECO:0000256" key="1">
    <source>
        <dbReference type="ARBA" id="ARBA00022723"/>
    </source>
</evidence>
<accession>J3LNQ9</accession>
<dbReference type="OMA" id="AEYKHEQ"/>
<dbReference type="PANTHER" id="PTHR31225:SF186">
    <property type="entry name" value="TAU-CADINOL SYNTHASE"/>
    <property type="match status" value="1"/>
</dbReference>
<dbReference type="SUPFAM" id="SSF48576">
    <property type="entry name" value="Terpenoid synthases"/>
    <property type="match status" value="1"/>
</dbReference>
<dbReference type="STRING" id="4533.J3LNQ9"/>
<evidence type="ECO:0000313" key="4">
    <source>
        <dbReference type="Proteomes" id="UP000006038"/>
    </source>
</evidence>
<dbReference type="InterPro" id="IPR008930">
    <property type="entry name" value="Terpenoid_cyclase/PrenylTrfase"/>
</dbReference>
<protein>
    <recommendedName>
        <fullName evidence="2">Terpene synthase metal-binding domain-containing protein</fullName>
    </recommendedName>
</protein>
<dbReference type="Gramene" id="OB03G26850.1">
    <property type="protein sequence ID" value="OB03G26850.1"/>
    <property type="gene ID" value="OB03G26850"/>
</dbReference>
<dbReference type="SUPFAM" id="SSF48239">
    <property type="entry name" value="Terpenoid cyclases/Protein prenyltransferases"/>
    <property type="match status" value="1"/>
</dbReference>
<dbReference type="InterPro" id="IPR034741">
    <property type="entry name" value="Terpene_cyclase-like_1_C"/>
</dbReference>
<dbReference type="AlphaFoldDB" id="J3LNQ9"/>
<dbReference type="PANTHER" id="PTHR31225">
    <property type="entry name" value="OS04G0344100 PROTEIN-RELATED"/>
    <property type="match status" value="1"/>
</dbReference>
<proteinExistence type="predicted"/>
<reference evidence="3" key="1">
    <citation type="journal article" date="2013" name="Nat. Commun.">
        <title>Whole-genome sequencing of Oryza brachyantha reveals mechanisms underlying Oryza genome evolution.</title>
        <authorList>
            <person name="Chen J."/>
            <person name="Huang Q."/>
            <person name="Gao D."/>
            <person name="Wang J."/>
            <person name="Lang Y."/>
            <person name="Liu T."/>
            <person name="Li B."/>
            <person name="Bai Z."/>
            <person name="Luis Goicoechea J."/>
            <person name="Liang C."/>
            <person name="Chen C."/>
            <person name="Zhang W."/>
            <person name="Sun S."/>
            <person name="Liao Y."/>
            <person name="Zhang X."/>
            <person name="Yang L."/>
            <person name="Song C."/>
            <person name="Wang M."/>
            <person name="Shi J."/>
            <person name="Liu G."/>
            <person name="Liu J."/>
            <person name="Zhou H."/>
            <person name="Zhou W."/>
            <person name="Yu Q."/>
            <person name="An N."/>
            <person name="Chen Y."/>
            <person name="Cai Q."/>
            <person name="Wang B."/>
            <person name="Liu B."/>
            <person name="Min J."/>
            <person name="Huang Y."/>
            <person name="Wu H."/>
            <person name="Li Z."/>
            <person name="Zhang Y."/>
            <person name="Yin Y."/>
            <person name="Song W."/>
            <person name="Jiang J."/>
            <person name="Jackson S.A."/>
            <person name="Wing R.A."/>
            <person name="Wang J."/>
            <person name="Chen M."/>
        </authorList>
    </citation>
    <scope>NUCLEOTIDE SEQUENCE [LARGE SCALE GENOMIC DNA]</scope>
    <source>
        <strain evidence="3">cv. IRGC 101232</strain>
    </source>
</reference>
<dbReference type="HOGENOM" id="CLU_003125_1_0_1"/>
<dbReference type="InterPro" id="IPR050148">
    <property type="entry name" value="Terpene_synthase-like"/>
</dbReference>
<evidence type="ECO:0000313" key="3">
    <source>
        <dbReference type="EnsemblPlants" id="OB03G26850.1"/>
    </source>
</evidence>